<dbReference type="GO" id="GO:0008983">
    <property type="term" value="F:protein-glutamate O-methyltransferase activity"/>
    <property type="evidence" value="ECO:0007669"/>
    <property type="project" value="UniProtKB-EC"/>
</dbReference>
<dbReference type="SMART" id="SM00138">
    <property type="entry name" value="MeTrc"/>
    <property type="match status" value="1"/>
</dbReference>
<comment type="catalytic activity">
    <reaction evidence="1">
        <text>L-glutamyl-[protein] + S-adenosyl-L-methionine = [protein]-L-glutamate 5-O-methyl ester + S-adenosyl-L-homocysteine</text>
        <dbReference type="Rhea" id="RHEA:24452"/>
        <dbReference type="Rhea" id="RHEA-COMP:10208"/>
        <dbReference type="Rhea" id="RHEA-COMP:10311"/>
        <dbReference type="ChEBI" id="CHEBI:29973"/>
        <dbReference type="ChEBI" id="CHEBI:57856"/>
        <dbReference type="ChEBI" id="CHEBI:59789"/>
        <dbReference type="ChEBI" id="CHEBI:82795"/>
        <dbReference type="EC" id="2.1.1.80"/>
    </reaction>
</comment>
<keyword evidence="4 7" id="KW-0808">Transferase</keyword>
<comment type="caution">
    <text evidence="7">The sequence shown here is derived from an EMBL/GenBank/DDBJ whole genome shotgun (WGS) entry which is preliminary data.</text>
</comment>
<dbReference type="EMBL" id="SRSC01000003">
    <property type="protein sequence ID" value="TGU71557.1"/>
    <property type="molecule type" value="Genomic_DNA"/>
</dbReference>
<keyword evidence="5" id="KW-0949">S-adenosyl-L-methionine</keyword>
<evidence type="ECO:0000256" key="2">
    <source>
        <dbReference type="ARBA" id="ARBA00012534"/>
    </source>
</evidence>
<evidence type="ECO:0000259" key="6">
    <source>
        <dbReference type="PROSITE" id="PS50123"/>
    </source>
</evidence>
<dbReference type="AlphaFoldDB" id="A0A4S1CDQ4"/>
<keyword evidence="3 7" id="KW-0489">Methyltransferase</keyword>
<feature type="domain" description="CheR-type methyltransferase" evidence="6">
    <location>
        <begin position="16"/>
        <end position="264"/>
    </location>
</feature>
<evidence type="ECO:0000313" key="8">
    <source>
        <dbReference type="Proteomes" id="UP000306416"/>
    </source>
</evidence>
<evidence type="ECO:0000256" key="5">
    <source>
        <dbReference type="ARBA" id="ARBA00022691"/>
    </source>
</evidence>
<dbReference type="PANTHER" id="PTHR24422">
    <property type="entry name" value="CHEMOTAXIS PROTEIN METHYLTRANSFERASE"/>
    <property type="match status" value="1"/>
</dbReference>
<dbReference type="Pfam" id="PF01739">
    <property type="entry name" value="CheR"/>
    <property type="match status" value="1"/>
</dbReference>
<dbReference type="PRINTS" id="PR00996">
    <property type="entry name" value="CHERMTFRASE"/>
</dbReference>
<dbReference type="Gene3D" id="3.40.50.150">
    <property type="entry name" value="Vaccinia Virus protein VP39"/>
    <property type="match status" value="1"/>
</dbReference>
<name>A0A4S1CDQ4_9BACT</name>
<dbReference type="InterPro" id="IPR022642">
    <property type="entry name" value="CheR_C"/>
</dbReference>
<dbReference type="Pfam" id="PF03705">
    <property type="entry name" value="CheR_N"/>
    <property type="match status" value="1"/>
</dbReference>
<reference evidence="7 8" key="1">
    <citation type="submission" date="2019-04" db="EMBL/GenBank/DDBJ databases">
        <title>Geobacter oryzae sp. nov., ferric-reducing bacteria isolated from paddy soil.</title>
        <authorList>
            <person name="Xu Z."/>
            <person name="Masuda Y."/>
            <person name="Itoh H."/>
            <person name="Senoo K."/>
        </authorList>
    </citation>
    <scope>NUCLEOTIDE SEQUENCE [LARGE SCALE GENOMIC DNA]</scope>
    <source>
        <strain evidence="7 8">Red111</strain>
    </source>
</reference>
<proteinExistence type="predicted"/>
<dbReference type="PANTHER" id="PTHR24422:SF19">
    <property type="entry name" value="CHEMOTAXIS PROTEIN METHYLTRANSFERASE"/>
    <property type="match status" value="1"/>
</dbReference>
<dbReference type="InterPro" id="IPR000780">
    <property type="entry name" value="CheR_MeTrfase"/>
</dbReference>
<gene>
    <name evidence="7" type="ORF">E4633_14695</name>
</gene>
<dbReference type="Gene3D" id="1.10.155.10">
    <property type="entry name" value="Chemotaxis receptor methyltransferase CheR, N-terminal domain"/>
    <property type="match status" value="1"/>
</dbReference>
<accession>A0A4S1CDQ4</accession>
<organism evidence="7 8">
    <name type="scientific">Geomonas terrae</name>
    <dbReference type="NCBI Taxonomy" id="2562681"/>
    <lineage>
        <taxon>Bacteria</taxon>
        <taxon>Pseudomonadati</taxon>
        <taxon>Thermodesulfobacteriota</taxon>
        <taxon>Desulfuromonadia</taxon>
        <taxon>Geobacterales</taxon>
        <taxon>Geobacteraceae</taxon>
        <taxon>Geomonas</taxon>
    </lineage>
</organism>
<dbReference type="GO" id="GO:0032259">
    <property type="term" value="P:methylation"/>
    <property type="evidence" value="ECO:0007669"/>
    <property type="project" value="UniProtKB-KW"/>
</dbReference>
<evidence type="ECO:0000256" key="4">
    <source>
        <dbReference type="ARBA" id="ARBA00022679"/>
    </source>
</evidence>
<dbReference type="Proteomes" id="UP000306416">
    <property type="component" value="Unassembled WGS sequence"/>
</dbReference>
<dbReference type="InterPro" id="IPR050903">
    <property type="entry name" value="Bact_Chemotaxis_MeTrfase"/>
</dbReference>
<dbReference type="EC" id="2.1.1.80" evidence="2"/>
<keyword evidence="8" id="KW-1185">Reference proteome</keyword>
<sequence length="290" mass="32640">MKLSDSNWSSDQGGKAMTTQYEFTSNDFHRVRAMFRSSTGVMLGHHTRDLVYNRMSQRVDATYSRDFSQYLDRVLIGDGNELGEFTRALAAQSGSFFRAQHQFAALREHLKGLHIPGALLWSCAAGTGEEAYSMAMTAHDALNGDVRSVKILATDIDLSALAFAEAGNYPAERLRNVPQHFRQKYFTRLACREEVYQIAPEIRRMVSFLPFNLASAEWVLKGKYDAVFCREVFDHFDPRTQQALVARMAGMLKSGGLLCFGDAEPHLEDQRFEGRGGKVYALKPTFGLLK</sequence>
<dbReference type="InterPro" id="IPR029063">
    <property type="entry name" value="SAM-dependent_MTases_sf"/>
</dbReference>
<protein>
    <recommendedName>
        <fullName evidence="2">protein-glutamate O-methyltransferase</fullName>
        <ecNumber evidence="2">2.1.1.80</ecNumber>
    </recommendedName>
</protein>
<dbReference type="PROSITE" id="PS50123">
    <property type="entry name" value="CHER"/>
    <property type="match status" value="1"/>
</dbReference>
<dbReference type="InterPro" id="IPR036804">
    <property type="entry name" value="CheR_N_sf"/>
</dbReference>
<dbReference type="SUPFAM" id="SSF53335">
    <property type="entry name" value="S-adenosyl-L-methionine-dependent methyltransferases"/>
    <property type="match status" value="1"/>
</dbReference>
<evidence type="ECO:0000313" key="7">
    <source>
        <dbReference type="EMBL" id="TGU71557.1"/>
    </source>
</evidence>
<evidence type="ECO:0000256" key="1">
    <source>
        <dbReference type="ARBA" id="ARBA00001541"/>
    </source>
</evidence>
<dbReference type="SUPFAM" id="SSF47757">
    <property type="entry name" value="Chemotaxis receptor methyltransferase CheR, N-terminal domain"/>
    <property type="match status" value="1"/>
</dbReference>
<evidence type="ECO:0000256" key="3">
    <source>
        <dbReference type="ARBA" id="ARBA00022603"/>
    </source>
</evidence>
<dbReference type="InterPro" id="IPR022641">
    <property type="entry name" value="CheR_N"/>
</dbReference>